<keyword evidence="4 7" id="KW-0732">Signal</keyword>
<feature type="transmembrane region" description="Helical" evidence="7">
    <location>
        <begin position="104"/>
        <end position="123"/>
    </location>
</feature>
<dbReference type="CDD" id="cd16378">
    <property type="entry name" value="CcmH_N"/>
    <property type="match status" value="1"/>
</dbReference>
<name>A0A4Q0YS42_9GAMM</name>
<accession>A0A4Q0YS42</accession>
<dbReference type="EMBL" id="PEIB01000014">
    <property type="protein sequence ID" value="RXJ72944.1"/>
    <property type="molecule type" value="Genomic_DNA"/>
</dbReference>
<evidence type="ECO:0000259" key="8">
    <source>
        <dbReference type="Pfam" id="PF03918"/>
    </source>
</evidence>
<dbReference type="InterPro" id="IPR038297">
    <property type="entry name" value="CcmH/CycL/NrfF/Ccl2_sf"/>
</dbReference>
<feature type="chain" id="PRO_5021039658" description="Cytochrome c-type biogenesis protein" evidence="7">
    <location>
        <begin position="21"/>
        <end position="164"/>
    </location>
</feature>
<dbReference type="GO" id="GO:0046872">
    <property type="term" value="F:metal ion binding"/>
    <property type="evidence" value="ECO:0007669"/>
    <property type="project" value="UniProtKB-KW"/>
</dbReference>
<dbReference type="GO" id="GO:0005886">
    <property type="term" value="C:plasma membrane"/>
    <property type="evidence" value="ECO:0007669"/>
    <property type="project" value="TreeGrafter"/>
</dbReference>
<dbReference type="PANTHER" id="PTHR47870">
    <property type="entry name" value="CYTOCHROME C-TYPE BIOGENESIS PROTEIN CCMH"/>
    <property type="match status" value="1"/>
</dbReference>
<dbReference type="InterPro" id="IPR005616">
    <property type="entry name" value="CcmH/CycL/Ccl2/NrfF_N"/>
</dbReference>
<evidence type="ECO:0000313" key="9">
    <source>
        <dbReference type="EMBL" id="RXJ72944.1"/>
    </source>
</evidence>
<evidence type="ECO:0000256" key="7">
    <source>
        <dbReference type="RuleBase" id="RU364112"/>
    </source>
</evidence>
<keyword evidence="6 7" id="KW-0408">Iron</keyword>
<keyword evidence="7" id="KW-1133">Transmembrane helix</keyword>
<feature type="domain" description="CcmH/CycL/Ccl2/NrfF N-terminal" evidence="8">
    <location>
        <begin position="10"/>
        <end position="151"/>
    </location>
</feature>
<keyword evidence="10" id="KW-1185">Reference proteome</keyword>
<dbReference type="Pfam" id="PF03918">
    <property type="entry name" value="CcmH"/>
    <property type="match status" value="1"/>
</dbReference>
<dbReference type="Proteomes" id="UP000290287">
    <property type="component" value="Unassembled WGS sequence"/>
</dbReference>
<dbReference type="OrthoDB" id="9804975at2"/>
<protein>
    <recommendedName>
        <fullName evidence="7">Cytochrome c-type biogenesis protein</fullName>
    </recommendedName>
</protein>
<comment type="function">
    <text evidence="7">Possible subunit of a heme lyase.</text>
</comment>
<dbReference type="GO" id="GO:0017004">
    <property type="term" value="P:cytochrome complex assembly"/>
    <property type="evidence" value="ECO:0007669"/>
    <property type="project" value="UniProtKB-KW"/>
</dbReference>
<dbReference type="AlphaFoldDB" id="A0A4Q0YS42"/>
<evidence type="ECO:0000256" key="3">
    <source>
        <dbReference type="ARBA" id="ARBA00022723"/>
    </source>
</evidence>
<gene>
    <name evidence="9" type="ORF">CS022_12755</name>
</gene>
<evidence type="ECO:0000256" key="1">
    <source>
        <dbReference type="ARBA" id="ARBA00010342"/>
    </source>
</evidence>
<proteinExistence type="inferred from homology"/>
<evidence type="ECO:0000313" key="10">
    <source>
        <dbReference type="Proteomes" id="UP000290287"/>
    </source>
</evidence>
<sequence length="164" mass="18662">MKKWLTVSLLSVLLVFSVSATVDVYDFDTPEQEALFHALGKELRCPKCQNNNIADSNAGLAQDLRMKVYEMIKQGKSEKEIVGYMVARYGNFVTYNPPVTRSTFILWAGPALFIFLGFTVLVMRSRRREESSMTTDKRLDTEEEARLTTLLADEHAAESQKDKK</sequence>
<dbReference type="InterPro" id="IPR051263">
    <property type="entry name" value="C-type_cytochrome_biogenesis"/>
</dbReference>
<keyword evidence="3 7" id="KW-0479">Metal-binding</keyword>
<keyword evidence="5" id="KW-0201">Cytochrome c-type biogenesis</keyword>
<reference evidence="9 10" key="1">
    <citation type="submission" date="2017-10" db="EMBL/GenBank/DDBJ databases">
        <title>Nyctiphanis sp. nov., isolated from the stomach of the euphausiid Nyctiphanes simplex (Hansen, 1911) in the Gulf of California.</title>
        <authorList>
            <person name="Gomez-Gil B."/>
            <person name="Aguilar-Mendez M."/>
            <person name="Lopez-Cortes A."/>
            <person name="Gomez-Gutierrez J."/>
            <person name="Roque A."/>
            <person name="Lang E."/>
            <person name="Gonzalez-Castillo A."/>
        </authorList>
    </citation>
    <scope>NUCLEOTIDE SEQUENCE [LARGE SCALE GENOMIC DNA]</scope>
    <source>
        <strain evidence="9 10">CAIM 600</strain>
    </source>
</reference>
<keyword evidence="2 7" id="KW-0349">Heme</keyword>
<evidence type="ECO:0000256" key="5">
    <source>
        <dbReference type="ARBA" id="ARBA00022748"/>
    </source>
</evidence>
<comment type="similarity">
    <text evidence="1 7">Belongs to the CcmH/CycL/Ccl2/NrfF family.</text>
</comment>
<evidence type="ECO:0000256" key="6">
    <source>
        <dbReference type="ARBA" id="ARBA00023004"/>
    </source>
</evidence>
<keyword evidence="7" id="KW-0812">Transmembrane</keyword>
<evidence type="ECO:0000256" key="2">
    <source>
        <dbReference type="ARBA" id="ARBA00022617"/>
    </source>
</evidence>
<dbReference type="FunFam" id="1.10.8.640:FF:000001">
    <property type="entry name" value="Cytochrome c-type biogenesis protein"/>
    <property type="match status" value="1"/>
</dbReference>
<comment type="caution">
    <text evidence="9">The sequence shown here is derived from an EMBL/GenBank/DDBJ whole genome shotgun (WGS) entry which is preliminary data.</text>
</comment>
<evidence type="ECO:0000256" key="4">
    <source>
        <dbReference type="ARBA" id="ARBA00022729"/>
    </source>
</evidence>
<dbReference type="Gene3D" id="1.10.8.640">
    <property type="entry name" value="Cytochrome C biogenesis protein"/>
    <property type="match status" value="1"/>
</dbReference>
<dbReference type="PANTHER" id="PTHR47870:SF1">
    <property type="entry name" value="CYTOCHROME C-TYPE BIOGENESIS PROTEIN CCMH"/>
    <property type="match status" value="1"/>
</dbReference>
<dbReference type="RefSeq" id="WP_129122582.1">
    <property type="nucleotide sequence ID" value="NZ_PEIB01000014.1"/>
</dbReference>
<keyword evidence="7" id="KW-0472">Membrane</keyword>
<organism evidence="9 10">
    <name type="scientific">Veronia nyctiphanis</name>
    <dbReference type="NCBI Taxonomy" id="1278244"/>
    <lineage>
        <taxon>Bacteria</taxon>
        <taxon>Pseudomonadati</taxon>
        <taxon>Pseudomonadota</taxon>
        <taxon>Gammaproteobacteria</taxon>
        <taxon>Vibrionales</taxon>
        <taxon>Vibrionaceae</taxon>
        <taxon>Veronia</taxon>
    </lineage>
</organism>
<feature type="signal peptide" evidence="7">
    <location>
        <begin position="1"/>
        <end position="20"/>
    </location>
</feature>